<protein>
    <recommendedName>
        <fullName evidence="14">PIG-U-domain-containing protein</fullName>
    </recommendedName>
</protein>
<dbReference type="Proteomes" id="UP000518752">
    <property type="component" value="Unassembled WGS sequence"/>
</dbReference>
<comment type="pathway">
    <text evidence="2">Glycolipid biosynthesis; glycosylphosphatidylinositol-anchor biosynthesis.</text>
</comment>
<keyword evidence="8 10" id="KW-0472">Membrane</keyword>
<accession>A0A8H5HX10</accession>
<keyword evidence="6" id="KW-0256">Endoplasmic reticulum</keyword>
<feature type="region of interest" description="Disordered" evidence="9">
    <location>
        <begin position="290"/>
        <end position="315"/>
    </location>
</feature>
<evidence type="ECO:0000256" key="1">
    <source>
        <dbReference type="ARBA" id="ARBA00004477"/>
    </source>
</evidence>
<organism evidence="12 13">
    <name type="scientific">Collybiopsis confluens</name>
    <dbReference type="NCBI Taxonomy" id="2823264"/>
    <lineage>
        <taxon>Eukaryota</taxon>
        <taxon>Fungi</taxon>
        <taxon>Dikarya</taxon>
        <taxon>Basidiomycota</taxon>
        <taxon>Agaricomycotina</taxon>
        <taxon>Agaricomycetes</taxon>
        <taxon>Agaricomycetidae</taxon>
        <taxon>Agaricales</taxon>
        <taxon>Marasmiineae</taxon>
        <taxon>Omphalotaceae</taxon>
        <taxon>Collybiopsis</taxon>
    </lineage>
</organism>
<feature type="transmembrane region" description="Helical" evidence="10">
    <location>
        <begin position="231"/>
        <end position="249"/>
    </location>
</feature>
<feature type="signal peptide" evidence="11">
    <location>
        <begin position="1"/>
        <end position="35"/>
    </location>
</feature>
<keyword evidence="11" id="KW-0732">Signal</keyword>
<evidence type="ECO:0000256" key="4">
    <source>
        <dbReference type="ARBA" id="ARBA00022502"/>
    </source>
</evidence>
<keyword evidence="5 10" id="KW-0812">Transmembrane</keyword>
<dbReference type="PANTHER" id="PTHR13121">
    <property type="entry name" value="GPI TRANSAMIDASE COMPONENT PIG-U"/>
    <property type="match status" value="1"/>
</dbReference>
<comment type="subcellular location">
    <subcellularLocation>
        <location evidence="1">Endoplasmic reticulum membrane</location>
        <topology evidence="1">Multi-pass membrane protein</topology>
    </subcellularLocation>
</comment>
<keyword evidence="4" id="KW-0337">GPI-anchor biosynthesis</keyword>
<feature type="transmembrane region" description="Helical" evidence="10">
    <location>
        <begin position="184"/>
        <end position="201"/>
    </location>
</feature>
<dbReference type="EMBL" id="JAACJN010000012">
    <property type="protein sequence ID" value="KAF5391023.1"/>
    <property type="molecule type" value="Genomic_DNA"/>
</dbReference>
<dbReference type="Pfam" id="PF06728">
    <property type="entry name" value="PIG-U"/>
    <property type="match status" value="1"/>
</dbReference>
<reference evidence="12 13" key="1">
    <citation type="journal article" date="2020" name="ISME J.">
        <title>Uncovering the hidden diversity of litter-decomposition mechanisms in mushroom-forming fungi.</title>
        <authorList>
            <person name="Floudas D."/>
            <person name="Bentzer J."/>
            <person name="Ahren D."/>
            <person name="Johansson T."/>
            <person name="Persson P."/>
            <person name="Tunlid A."/>
        </authorList>
    </citation>
    <scope>NUCLEOTIDE SEQUENCE [LARGE SCALE GENOMIC DNA]</scope>
    <source>
        <strain evidence="12 13">CBS 406.79</strain>
    </source>
</reference>
<dbReference type="UniPathway" id="UPA00196"/>
<evidence type="ECO:0000256" key="7">
    <source>
        <dbReference type="ARBA" id="ARBA00022989"/>
    </source>
</evidence>
<feature type="transmembrane region" description="Helical" evidence="10">
    <location>
        <begin position="108"/>
        <end position="129"/>
    </location>
</feature>
<evidence type="ECO:0008006" key="14">
    <source>
        <dbReference type="Google" id="ProtNLM"/>
    </source>
</evidence>
<dbReference type="GO" id="GO:0006506">
    <property type="term" value="P:GPI anchor biosynthetic process"/>
    <property type="evidence" value="ECO:0007669"/>
    <property type="project" value="UniProtKB-UniPathway"/>
</dbReference>
<dbReference type="PANTHER" id="PTHR13121:SF0">
    <property type="entry name" value="PHOSPHATIDYLINOSITOL GLYCAN ANCHOR BIOSYNTHESIS CLASS U PROTEIN"/>
    <property type="match status" value="1"/>
</dbReference>
<evidence type="ECO:0000256" key="3">
    <source>
        <dbReference type="ARBA" id="ARBA00010026"/>
    </source>
</evidence>
<evidence type="ECO:0000256" key="6">
    <source>
        <dbReference type="ARBA" id="ARBA00022824"/>
    </source>
</evidence>
<dbReference type="InterPro" id="IPR009600">
    <property type="entry name" value="PIG-U"/>
</dbReference>
<comment type="caution">
    <text evidence="12">The sequence shown here is derived from an EMBL/GenBank/DDBJ whole genome shotgun (WGS) entry which is preliminary data.</text>
</comment>
<evidence type="ECO:0000256" key="9">
    <source>
        <dbReference type="SAM" id="MobiDB-lite"/>
    </source>
</evidence>
<comment type="similarity">
    <text evidence="3">Belongs to the PIGU family.</text>
</comment>
<sequence length="315" mass="34940">MYMLNPLIFLPSLALSTSSLDNLVILGAVMWACEAVSNSKEPTSPASKSLLLLALRTHLSPDSIILVPPVMMLILSSNGHWSHLASPNKFAFRKPNGIQQTGQIIGEWLLYWLSLTMISSLIAGGTSWMGQTWGATFTLLDLTPNPGVWWYFFTEMFDHFRPFFLMVHLLLYVAPICIKFQHDALYAFFILTGILSTFKSYPTLSDAGLFMVLWSVFPEVYPYLRHPLPTVLVFLHSALLQPLFAHLWLSHGTGNANFYYATTLVGACAGGMGVVDACWGGLRIALGDGKGKRTDGGVREEEERDGEDTEVVTQQ</sequence>
<dbReference type="GO" id="GO:0042765">
    <property type="term" value="C:GPI-anchor transamidase complex"/>
    <property type="evidence" value="ECO:0007669"/>
    <property type="project" value="InterPro"/>
</dbReference>
<dbReference type="AlphaFoldDB" id="A0A8H5HX10"/>
<feature type="compositionally biased region" description="Basic and acidic residues" evidence="9">
    <location>
        <begin position="290"/>
        <end position="301"/>
    </location>
</feature>
<evidence type="ECO:0000256" key="11">
    <source>
        <dbReference type="SAM" id="SignalP"/>
    </source>
</evidence>
<evidence type="ECO:0000256" key="5">
    <source>
        <dbReference type="ARBA" id="ARBA00022692"/>
    </source>
</evidence>
<keyword evidence="7 10" id="KW-1133">Transmembrane helix</keyword>
<proteinExistence type="inferred from homology"/>
<evidence type="ECO:0000256" key="2">
    <source>
        <dbReference type="ARBA" id="ARBA00004687"/>
    </source>
</evidence>
<evidence type="ECO:0000313" key="12">
    <source>
        <dbReference type="EMBL" id="KAF5391023.1"/>
    </source>
</evidence>
<feature type="chain" id="PRO_5034288534" description="PIG-U-domain-containing protein" evidence="11">
    <location>
        <begin position="36"/>
        <end position="315"/>
    </location>
</feature>
<evidence type="ECO:0000313" key="13">
    <source>
        <dbReference type="Proteomes" id="UP000518752"/>
    </source>
</evidence>
<feature type="transmembrane region" description="Helical" evidence="10">
    <location>
        <begin position="261"/>
        <end position="282"/>
    </location>
</feature>
<dbReference type="OrthoDB" id="549017at2759"/>
<dbReference type="GO" id="GO:0016255">
    <property type="term" value="P:attachment of GPI anchor to protein"/>
    <property type="evidence" value="ECO:0007669"/>
    <property type="project" value="InterPro"/>
</dbReference>
<name>A0A8H5HX10_9AGAR</name>
<keyword evidence="13" id="KW-1185">Reference proteome</keyword>
<feature type="compositionally biased region" description="Acidic residues" evidence="9">
    <location>
        <begin position="302"/>
        <end position="315"/>
    </location>
</feature>
<evidence type="ECO:0000256" key="8">
    <source>
        <dbReference type="ARBA" id="ARBA00023136"/>
    </source>
</evidence>
<evidence type="ECO:0000256" key="10">
    <source>
        <dbReference type="SAM" id="Phobius"/>
    </source>
</evidence>
<gene>
    <name evidence="12" type="ORF">D9757_003933</name>
</gene>
<feature type="transmembrane region" description="Helical" evidence="10">
    <location>
        <begin position="149"/>
        <end position="172"/>
    </location>
</feature>